<keyword evidence="5" id="KW-0597">Phosphoprotein</keyword>
<dbReference type="OrthoDB" id="6114029at2759"/>
<evidence type="ECO:0000256" key="13">
    <source>
        <dbReference type="ARBA" id="ARBA00051626"/>
    </source>
</evidence>
<dbReference type="RefSeq" id="XP_042615117.1">
    <property type="nucleotide sequence ID" value="XM_042759183.1"/>
</dbReference>
<evidence type="ECO:0000256" key="6">
    <source>
        <dbReference type="ARBA" id="ARBA00022670"/>
    </source>
</evidence>
<dbReference type="CDD" id="cd00032">
    <property type="entry name" value="CASc"/>
    <property type="match status" value="2"/>
</dbReference>
<proteinExistence type="inferred from homology"/>
<dbReference type="PROSITE" id="PS50168">
    <property type="entry name" value="DED"/>
    <property type="match status" value="2"/>
</dbReference>
<feature type="region of interest" description="Disordered" evidence="17">
    <location>
        <begin position="515"/>
        <end position="578"/>
    </location>
</feature>
<evidence type="ECO:0000256" key="17">
    <source>
        <dbReference type="SAM" id="MobiDB-lite"/>
    </source>
</evidence>
<feature type="domain" description="DED" evidence="18">
    <location>
        <begin position="114"/>
        <end position="189"/>
    </location>
</feature>
<dbReference type="FunFam" id="3.40.50.1460:FF:000008">
    <property type="entry name" value="caspase-8 isoform X1"/>
    <property type="match status" value="2"/>
</dbReference>
<dbReference type="InterPro" id="IPR001309">
    <property type="entry name" value="Pept_C14_p20"/>
</dbReference>
<keyword evidence="10" id="KW-0788">Thiol protease</keyword>
<dbReference type="SMART" id="SM00115">
    <property type="entry name" value="CASc"/>
    <property type="match status" value="2"/>
</dbReference>
<evidence type="ECO:0000259" key="18">
    <source>
        <dbReference type="PROSITE" id="PS50168"/>
    </source>
</evidence>
<evidence type="ECO:0000256" key="2">
    <source>
        <dbReference type="ARBA" id="ARBA00004496"/>
    </source>
</evidence>
<evidence type="ECO:0000256" key="16">
    <source>
        <dbReference type="RuleBase" id="RU003971"/>
    </source>
</evidence>
<dbReference type="FunFam" id="1.10.533.10:FF:000016">
    <property type="entry name" value="CASP8 and FADD-like apoptosis regulator"/>
    <property type="match status" value="1"/>
</dbReference>
<feature type="domain" description="Caspase family p10" evidence="19">
    <location>
        <begin position="403"/>
        <end position="490"/>
    </location>
</feature>
<dbReference type="Proteomes" id="UP001155660">
    <property type="component" value="Chromosome A6"/>
</dbReference>
<evidence type="ECO:0000256" key="7">
    <source>
        <dbReference type="ARBA" id="ARBA00022703"/>
    </source>
</evidence>
<keyword evidence="12" id="KW-0539">Nucleus</keyword>
<dbReference type="PROSITE" id="PS50207">
    <property type="entry name" value="CASPASE_P10"/>
    <property type="match status" value="2"/>
</dbReference>
<feature type="domain" description="Caspase family p10" evidence="19">
    <location>
        <begin position="743"/>
        <end position="830"/>
    </location>
</feature>
<keyword evidence="7" id="KW-0053">Apoptosis</keyword>
<organism evidence="21">
    <name type="scientific">Cyprinus carpio</name>
    <name type="common">Common carp</name>
    <dbReference type="NCBI Taxonomy" id="7962"/>
    <lineage>
        <taxon>Eukaryota</taxon>
        <taxon>Metazoa</taxon>
        <taxon>Chordata</taxon>
        <taxon>Craniata</taxon>
        <taxon>Vertebrata</taxon>
        <taxon>Euteleostomi</taxon>
        <taxon>Actinopterygii</taxon>
        <taxon>Neopterygii</taxon>
        <taxon>Teleostei</taxon>
        <taxon>Ostariophysi</taxon>
        <taxon>Cypriniformes</taxon>
        <taxon>Cyprinidae</taxon>
        <taxon>Cyprininae</taxon>
        <taxon>Cyprinus</taxon>
    </lineage>
</organism>
<dbReference type="SMART" id="SM00031">
    <property type="entry name" value="DED"/>
    <property type="match status" value="2"/>
</dbReference>
<dbReference type="PROSITE" id="PS01122">
    <property type="entry name" value="CASPASE_CYS"/>
    <property type="match status" value="2"/>
</dbReference>
<accession>A0A9Q9Y7L1</accession>
<dbReference type="InterPro" id="IPR002138">
    <property type="entry name" value="Pept_C14_p10"/>
</dbReference>
<dbReference type="GO" id="GO:0005886">
    <property type="term" value="C:plasma membrane"/>
    <property type="evidence" value="ECO:0007669"/>
    <property type="project" value="UniProtKB-ARBA"/>
</dbReference>
<name>A0A9Q9Y7L1_CYPCA</name>
<dbReference type="InterPro" id="IPR011600">
    <property type="entry name" value="Pept_C14_caspase"/>
</dbReference>
<evidence type="ECO:0000256" key="14">
    <source>
        <dbReference type="ARBA" id="ARBA00066479"/>
    </source>
</evidence>
<dbReference type="GeneID" id="109056418"/>
<gene>
    <name evidence="21" type="primary">LOC109056418</name>
</gene>
<reference evidence="21" key="1">
    <citation type="submission" date="2025-08" db="UniProtKB">
        <authorList>
            <consortium name="RefSeq"/>
        </authorList>
    </citation>
    <scope>IDENTIFICATION</scope>
    <source>
        <tissue evidence="21">Muscle</tissue>
    </source>
</reference>
<dbReference type="GO" id="GO:0043065">
    <property type="term" value="P:positive regulation of apoptotic process"/>
    <property type="evidence" value="ECO:0007669"/>
    <property type="project" value="UniProtKB-ARBA"/>
</dbReference>
<dbReference type="KEGG" id="ccar:109056418"/>
<dbReference type="Pfam" id="PF01335">
    <property type="entry name" value="DED"/>
    <property type="match status" value="2"/>
</dbReference>
<evidence type="ECO:0000256" key="15">
    <source>
        <dbReference type="ARBA" id="ARBA00068172"/>
    </source>
</evidence>
<evidence type="ECO:0000259" key="19">
    <source>
        <dbReference type="PROSITE" id="PS50207"/>
    </source>
</evidence>
<dbReference type="GO" id="GO:0004197">
    <property type="term" value="F:cysteine-type endopeptidase activity"/>
    <property type="evidence" value="ECO:0007669"/>
    <property type="project" value="InterPro"/>
</dbReference>
<evidence type="ECO:0000256" key="3">
    <source>
        <dbReference type="ARBA" id="ARBA00010134"/>
    </source>
</evidence>
<evidence type="ECO:0000256" key="9">
    <source>
        <dbReference type="ARBA" id="ARBA00022801"/>
    </source>
</evidence>
<dbReference type="InterPro" id="IPR033139">
    <property type="entry name" value="Caspase_cys_AS"/>
</dbReference>
<evidence type="ECO:0000259" key="20">
    <source>
        <dbReference type="PROSITE" id="PS50208"/>
    </source>
</evidence>
<dbReference type="GO" id="GO:0006915">
    <property type="term" value="P:apoptotic process"/>
    <property type="evidence" value="ECO:0007669"/>
    <property type="project" value="UniProtKB-KW"/>
</dbReference>
<keyword evidence="9" id="KW-0378">Hydrolase</keyword>
<dbReference type="EC" id="3.4.22.61" evidence="14"/>
<comment type="similarity">
    <text evidence="3 16">Belongs to the peptidase C14A family.</text>
</comment>
<dbReference type="AlphaFoldDB" id="A0A9Q9Y7L1"/>
<sequence>MSLPVEIEKLEQKLKNMDLKKLHEIDEDLTSSEVAQLKFLCMDIIPKKRLETVTDAKELFLRLEEQALLDDGLLVPELLITIGRFKLLGILNMSKEDVERKLLQRDMSSIGVSAYRKMLFRISEDMTEENLRAVKFLVELPRSKLGPSATFLDVMIEMEKLQKLGEDNLDELYNVLDKCDKQLACRIEEYRAREQGGRLPLREVFGSAQVSLPAESMQRYQMETGNGWRRDSLITDSDTEPRPEEYYNMTQRPLGYCLIVNNYNFKESSSLKNRTGTHKDRDDLSRVFRRMHFEVVIQDDLTGSDMKEMIKEFAKKDHTRMGAFVCCVLSHGEKGTVLGVDGKGVEIRELTMPIAECQTLASKPKLFFIQACQGSVGQNGVWTADSPENATEEEYEADAYNPAYRFIPIEADMLIGMATVEHYQSFRHTREGSIYIQELCNQLENLCPRREDILSILTKVNHEVSLKWLMGRKQMPEPRYTLTKKLVLPMDTGLHCFSSHCWSFNEMDKTGTDGYKNQTSPCNKNEQKKVKESDGPKKMKAVGRNSQRDKENFPECIQNKNGPKRKREPLQPTSNISDHYPKRKRVVATQRKFYSMSNRPLGYCLIINNYNFERTSLGNRKGTGKDKDILTRVFESMFFKVEVRDDLQASDMQNVIKEFSERDHSKMDAFVCCILSHGEIGSVLGIDGIPVPIRELTQPFAECHTLVNKPKLFFIQACQGNEAQQGVWMADGQESTSEEGTFEEHYVPKDADFLIGIATVEYCKSFRHTTDGSIFIQELCKQLESGCTRKEDILSILTKVNRIVSSKSLNGFKQMPEVRYTLTKTLVLPMKRVS</sequence>
<dbReference type="CDD" id="cd08792">
    <property type="entry name" value="DED_Caspase_8_10_r1"/>
    <property type="match status" value="1"/>
</dbReference>
<dbReference type="Pfam" id="PF00656">
    <property type="entry name" value="Peptidase_C14"/>
    <property type="match status" value="2"/>
</dbReference>
<evidence type="ECO:0000256" key="8">
    <source>
        <dbReference type="ARBA" id="ARBA00022737"/>
    </source>
</evidence>
<keyword evidence="4" id="KW-0963">Cytoplasm</keyword>
<comment type="subcellular location">
    <subcellularLocation>
        <location evidence="2">Cytoplasm</location>
    </subcellularLocation>
    <subcellularLocation>
        <location evidence="1">Nucleus</location>
    </subcellularLocation>
</comment>
<dbReference type="GO" id="GO:0005737">
    <property type="term" value="C:cytoplasm"/>
    <property type="evidence" value="ECO:0007669"/>
    <property type="project" value="UniProtKB-SubCell"/>
</dbReference>
<keyword evidence="6" id="KW-0645">Protease</keyword>
<evidence type="ECO:0000256" key="12">
    <source>
        <dbReference type="ARBA" id="ARBA00023242"/>
    </source>
</evidence>
<feature type="domain" description="DED" evidence="18">
    <location>
        <begin position="22"/>
        <end position="93"/>
    </location>
</feature>
<dbReference type="InterPro" id="IPR015917">
    <property type="entry name" value="Pept_C14A"/>
</dbReference>
<dbReference type="SMR" id="A0A9Q9Y7L1"/>
<dbReference type="PANTHER" id="PTHR48169">
    <property type="entry name" value="DED DOMAIN-CONTAINING PROTEIN"/>
    <property type="match status" value="1"/>
</dbReference>
<dbReference type="PANTHER" id="PTHR48169:SF7">
    <property type="entry name" value="CASPASE 10"/>
    <property type="match status" value="1"/>
</dbReference>
<dbReference type="GO" id="GO:0006508">
    <property type="term" value="P:proteolysis"/>
    <property type="evidence" value="ECO:0007669"/>
    <property type="project" value="UniProtKB-KW"/>
</dbReference>
<protein>
    <recommendedName>
        <fullName evidence="15">Caspase-8</fullName>
        <ecNumber evidence="14">3.4.22.61</ecNumber>
    </recommendedName>
</protein>
<evidence type="ECO:0000313" key="21">
    <source>
        <dbReference type="RefSeq" id="XP_042615117.1"/>
    </source>
</evidence>
<evidence type="ECO:0000256" key="11">
    <source>
        <dbReference type="ARBA" id="ARBA00023145"/>
    </source>
</evidence>
<keyword evidence="11" id="KW-0865">Zymogen</keyword>
<evidence type="ECO:0000256" key="5">
    <source>
        <dbReference type="ARBA" id="ARBA00022553"/>
    </source>
</evidence>
<feature type="domain" description="Caspase family p20" evidence="20">
    <location>
        <begin position="253"/>
        <end position="376"/>
    </location>
</feature>
<feature type="domain" description="Caspase family p20" evidence="20">
    <location>
        <begin position="600"/>
        <end position="722"/>
    </location>
</feature>
<feature type="compositionally biased region" description="Basic and acidic residues" evidence="17">
    <location>
        <begin position="525"/>
        <end position="537"/>
    </location>
</feature>
<dbReference type="GO" id="GO:0032991">
    <property type="term" value="C:protein-containing complex"/>
    <property type="evidence" value="ECO:0007669"/>
    <property type="project" value="UniProtKB-ARBA"/>
</dbReference>
<keyword evidence="8" id="KW-0677">Repeat</keyword>
<dbReference type="InterPro" id="IPR001875">
    <property type="entry name" value="DED_dom"/>
</dbReference>
<dbReference type="CDD" id="cd08334">
    <property type="entry name" value="DED_Caspase_8_10_r2"/>
    <property type="match status" value="1"/>
</dbReference>
<evidence type="ECO:0000256" key="10">
    <source>
        <dbReference type="ARBA" id="ARBA00022807"/>
    </source>
</evidence>
<dbReference type="GO" id="GO:0005634">
    <property type="term" value="C:nucleus"/>
    <property type="evidence" value="ECO:0007669"/>
    <property type="project" value="UniProtKB-SubCell"/>
</dbReference>
<evidence type="ECO:0000256" key="1">
    <source>
        <dbReference type="ARBA" id="ARBA00004123"/>
    </source>
</evidence>
<dbReference type="GO" id="GO:0051604">
    <property type="term" value="P:protein maturation"/>
    <property type="evidence" value="ECO:0007669"/>
    <property type="project" value="UniProtKB-ARBA"/>
</dbReference>
<feature type="compositionally biased region" description="Polar residues" evidence="17">
    <location>
        <begin position="515"/>
        <end position="524"/>
    </location>
</feature>
<dbReference type="PROSITE" id="PS50208">
    <property type="entry name" value="CASPASE_P20"/>
    <property type="match status" value="2"/>
</dbReference>
<evidence type="ECO:0000256" key="4">
    <source>
        <dbReference type="ARBA" id="ARBA00022490"/>
    </source>
</evidence>
<comment type="catalytic activity">
    <reaction evidence="13">
        <text>Strict requirement for Asp at position P1 and has a preferred cleavage sequence of (Leu/Asp/Val)-Glu-Thr-Asp-|-(Gly/Ser/Ala).</text>
        <dbReference type="EC" id="3.4.22.61"/>
    </reaction>
</comment>